<dbReference type="AlphaFoldDB" id="A0AAW2IFZ8"/>
<evidence type="ECO:0000313" key="2">
    <source>
        <dbReference type="EMBL" id="KAL0280967.1"/>
    </source>
</evidence>
<name>A0AAW2IFZ8_9NEOP</name>
<sequence>MTRSGMEFQDSVFNAVRKSFEGYPEQPIIPEMIKQLRNVDDLSSPEDEVVKMDNRRESNISVQSDLSLGTTVSEPNLPHMKCFRTPSVVVSDHSEEIGCVTLEEIEKIHGVYHRRSRSRSRRRHSDVFTDLNNDLDRTRMGFFDADSRTESSFSGSANSDVTEYYKGSKYTSPVPRRKTRWYRSRRKAFSLDETAMDFDCGRERSHGDRKYSNFSECSSNELSPILSRRSSYYSDTSSRRSSIFSEISPVLQRKNVGLFDSRKNSEYSGRCSLSPGRRRSTNGLISPIFHSRDSVSLDDIDIHYLERQRSLSVDDLLVDSSVNSDMSFSDVSTDFSASSSLSNLTGVLYYSNYNPEYSEYKPSPRSGKSSKSSSIKTSKSCSDFLSVSRILEDYPNLRRRRHSNGQVPSDTTEFREQMQKINEEYSTKWFPRNLESTRSHNNSNRINVASNGVSVKNNLCLRSFHESMNRLNRENELYVMNFKKKSKSIESIAKDAITERTNGEHSEQYFRGKEGEDKSDIGDSEVKVGARSAVVGNSGGEWLKRCRNQNGEVVDENFGYRLKTSLAPKSHERGPCSGDMDLPDNLTVVRTKSKVSYSFSWKMYLQITIAG</sequence>
<reference evidence="2" key="1">
    <citation type="journal article" date="2024" name="Gigascience">
        <title>Chromosome-level genome of the poultry shaft louse Menopon gallinae provides insight into the host-switching and adaptive evolution of parasitic lice.</title>
        <authorList>
            <person name="Xu Y."/>
            <person name="Ma L."/>
            <person name="Liu S."/>
            <person name="Liang Y."/>
            <person name="Liu Q."/>
            <person name="He Z."/>
            <person name="Tian L."/>
            <person name="Duan Y."/>
            <person name="Cai W."/>
            <person name="Li H."/>
            <person name="Song F."/>
        </authorList>
    </citation>
    <scope>NUCLEOTIDE SEQUENCE</scope>
    <source>
        <strain evidence="2">Cailab_2023a</strain>
    </source>
</reference>
<accession>A0AAW2IFZ8</accession>
<proteinExistence type="predicted"/>
<dbReference type="EMBL" id="JARGDH010000001">
    <property type="protein sequence ID" value="KAL0280967.1"/>
    <property type="molecule type" value="Genomic_DNA"/>
</dbReference>
<gene>
    <name evidence="2" type="ORF">PYX00_002108</name>
</gene>
<protein>
    <submittedName>
        <fullName evidence="2">Uncharacterized protein</fullName>
    </submittedName>
</protein>
<organism evidence="2">
    <name type="scientific">Menopon gallinae</name>
    <name type="common">poultry shaft louse</name>
    <dbReference type="NCBI Taxonomy" id="328185"/>
    <lineage>
        <taxon>Eukaryota</taxon>
        <taxon>Metazoa</taxon>
        <taxon>Ecdysozoa</taxon>
        <taxon>Arthropoda</taxon>
        <taxon>Hexapoda</taxon>
        <taxon>Insecta</taxon>
        <taxon>Pterygota</taxon>
        <taxon>Neoptera</taxon>
        <taxon>Paraneoptera</taxon>
        <taxon>Psocodea</taxon>
        <taxon>Troctomorpha</taxon>
        <taxon>Phthiraptera</taxon>
        <taxon>Amblycera</taxon>
        <taxon>Menoponidae</taxon>
        <taxon>Menopon</taxon>
    </lineage>
</organism>
<evidence type="ECO:0000256" key="1">
    <source>
        <dbReference type="SAM" id="MobiDB-lite"/>
    </source>
</evidence>
<feature type="region of interest" description="Disordered" evidence="1">
    <location>
        <begin position="358"/>
        <end position="377"/>
    </location>
</feature>
<comment type="caution">
    <text evidence="2">The sequence shown here is derived from an EMBL/GenBank/DDBJ whole genome shotgun (WGS) entry which is preliminary data.</text>
</comment>
<feature type="region of interest" description="Disordered" evidence="1">
    <location>
        <begin position="503"/>
        <end position="522"/>
    </location>
</feature>